<keyword evidence="3 5" id="KW-1133">Transmembrane helix</keyword>
<keyword evidence="4 5" id="KW-0472">Membrane</keyword>
<evidence type="ECO:0000313" key="6">
    <source>
        <dbReference type="Ensembl" id="ENSCAFP00040041478.1"/>
    </source>
</evidence>
<dbReference type="InterPro" id="IPR005178">
    <property type="entry name" value="Ostalpha/TMEM184C"/>
</dbReference>
<dbReference type="OrthoDB" id="5832279at2759"/>
<proteinExistence type="predicted"/>
<evidence type="ECO:0000256" key="2">
    <source>
        <dbReference type="ARBA" id="ARBA00022692"/>
    </source>
</evidence>
<evidence type="ECO:0000256" key="1">
    <source>
        <dbReference type="ARBA" id="ARBA00004141"/>
    </source>
</evidence>
<dbReference type="Pfam" id="PF03619">
    <property type="entry name" value="Solute_trans_a"/>
    <property type="match status" value="1"/>
</dbReference>
<feature type="transmembrane region" description="Helical" evidence="5">
    <location>
        <begin position="88"/>
        <end position="108"/>
    </location>
</feature>
<gene>
    <name evidence="6" type="primary">SLC51A</name>
</gene>
<evidence type="ECO:0000256" key="4">
    <source>
        <dbReference type="ARBA" id="ARBA00023136"/>
    </source>
</evidence>
<dbReference type="PANTHER" id="PTHR23423">
    <property type="entry name" value="ORGANIC SOLUTE TRANSPORTER-RELATED"/>
    <property type="match status" value="1"/>
</dbReference>
<feature type="transmembrane region" description="Helical" evidence="5">
    <location>
        <begin position="120"/>
        <end position="139"/>
    </location>
</feature>
<feature type="transmembrane region" description="Helical" evidence="5">
    <location>
        <begin position="179"/>
        <end position="202"/>
    </location>
</feature>
<feature type="transmembrane region" description="Helical" evidence="5">
    <location>
        <begin position="51"/>
        <end position="76"/>
    </location>
</feature>
<keyword evidence="2 5" id="KW-0812">Transmembrane</keyword>
<dbReference type="Proteomes" id="UP000694542">
    <property type="component" value="Chromosome 33"/>
</dbReference>
<evidence type="ECO:0000256" key="3">
    <source>
        <dbReference type="ARBA" id="ARBA00022989"/>
    </source>
</evidence>
<dbReference type="Ensembl" id="ENSCAFT00040047518.1">
    <property type="protein sequence ID" value="ENSCAFP00040041478.1"/>
    <property type="gene ID" value="ENSCAFG00040025465.1"/>
</dbReference>
<organism evidence="6 7">
    <name type="scientific">Canis lupus familiaris</name>
    <name type="common">Dog</name>
    <name type="synonym">Canis familiaris</name>
    <dbReference type="NCBI Taxonomy" id="9615"/>
    <lineage>
        <taxon>Eukaryota</taxon>
        <taxon>Metazoa</taxon>
        <taxon>Chordata</taxon>
        <taxon>Craniata</taxon>
        <taxon>Vertebrata</taxon>
        <taxon>Euteleostomi</taxon>
        <taxon>Mammalia</taxon>
        <taxon>Eutheria</taxon>
        <taxon>Laurasiatheria</taxon>
        <taxon>Carnivora</taxon>
        <taxon>Caniformia</taxon>
        <taxon>Canidae</taxon>
        <taxon>Canis</taxon>
    </lineage>
</organism>
<sequence>MEPDRTQIKLDPRYTADLLELLTTNYSIPSACFSHAPTAAQLLRALGPEEIALTIIMTLFTLGSVVIFLEDAVYLYKNTRCPIKRRTLLWGSSAPTVVSVFCCFGLWIPRSLMLVEMAITSFYSVCFYLMMMAMVEGFGGKEAVLRTLKDTPMMIHTGPCCCCCPCCPPLMLTRKKLQLLMLGPFQYAFFKITLSLVGLFLIPDGIYDPADVSQEQGAAKFQTHLVPLSSGRKSQSQHPLQWGPIDRGGPAMCGCGKVEAWRLWWGRRVWNRPRLWGFFHYLSHCGRGEIGGGEKACLPHGLLSDLPPDFGGEHSSVDQYCAWCVHPVGSLGPGHHFPSSQDAPGRAEYGSQICPLSDAPHPDCSAAIHLLSLGQQRADCLFTSLFF</sequence>
<reference evidence="6" key="2">
    <citation type="submission" date="2025-08" db="UniProtKB">
        <authorList>
            <consortium name="Ensembl"/>
        </authorList>
    </citation>
    <scope>IDENTIFICATION</scope>
</reference>
<name>A0A8C0Z6Y3_CANLF</name>
<evidence type="ECO:0000256" key="5">
    <source>
        <dbReference type="SAM" id="Phobius"/>
    </source>
</evidence>
<dbReference type="SMART" id="SM01417">
    <property type="entry name" value="Solute_trans_a"/>
    <property type="match status" value="1"/>
</dbReference>
<accession>A0A8C0Z6Y3</accession>
<reference evidence="6" key="1">
    <citation type="submission" date="2018-10" db="EMBL/GenBank/DDBJ databases">
        <title>De novo assembly of a Great Dane genome.</title>
        <authorList>
            <person name="Kidd J.M."/>
            <person name="Pendleton A.L."/>
            <person name="Shen F."/>
            <person name="Emery S."/>
        </authorList>
    </citation>
    <scope>NUCLEOTIDE SEQUENCE [LARGE SCALE GENOMIC DNA]</scope>
    <source>
        <strain evidence="6">Great Dane</strain>
    </source>
</reference>
<protein>
    <submittedName>
        <fullName evidence="6">Solute carrier family 51 member A</fullName>
    </submittedName>
</protein>
<comment type="subcellular location">
    <subcellularLocation>
        <location evidence="1">Membrane</location>
        <topology evidence="1">Multi-pass membrane protein</topology>
    </subcellularLocation>
</comment>
<evidence type="ECO:0000313" key="7">
    <source>
        <dbReference type="Proteomes" id="UP000694542"/>
    </source>
</evidence>
<dbReference type="AlphaFoldDB" id="A0A8C0Z6Y3"/>
<dbReference type="GO" id="GO:0016020">
    <property type="term" value="C:membrane"/>
    <property type="evidence" value="ECO:0007669"/>
    <property type="project" value="UniProtKB-SubCell"/>
</dbReference>